<proteinExistence type="predicted"/>
<evidence type="ECO:0000313" key="2">
    <source>
        <dbReference type="EMBL" id="CAE7241099.1"/>
    </source>
</evidence>
<accession>A0A812LHD7</accession>
<dbReference type="AlphaFoldDB" id="A0A812LHD7"/>
<dbReference type="CDD" id="cd09212">
    <property type="entry name" value="PUB"/>
    <property type="match status" value="1"/>
</dbReference>
<keyword evidence="3" id="KW-1185">Reference proteome</keyword>
<feature type="compositionally biased region" description="Low complexity" evidence="1">
    <location>
        <begin position="66"/>
        <end position="75"/>
    </location>
</feature>
<sequence>MNSLLQVLVDEGAKGVKKANFHRVRIHVGMAREKAKDQKRRKAREAREKEIEEMKEAFKTKANPRSSELPLPESSASKGVETAGGPDGGWPHRSKQEDSEEVCTLLDNIARAPENEKFRQIRKRNPTIARLLGVEEEGVLRSAGFEDGPEETLVCLGATPELPEVLKAAAVIRDTLRQKEAELGGEGAGALLCCDSRVAQAIECAVLDYAAQRSADMAEAEKKRRKVDEADGLRSPTRWRETLAHAGGGFLCDGGMLEAWLDEASANRSLAFELLQLQDKAMRWYATGARRHCESFRGRLLDAAKTLQDTKLRRAKRTCHWVTRVQGRRTTETPRQERHSQGWRVSFHVASTGLCRIMCRRLQTAFNDTIWPERDDGTIPLPDGLFSGQAEKKQKHAEEVVDWAQIPRQDWLEFTSEPETIAHTDLLSSDWVQKTEECREHDLDPEGEAAFYHPSFRFKQPAFAVHIQLLEKRKGKPQQKIWDVIYAGGAGADNEIVRSATPNGGSHPLFRQFCQPLSEETRYELHVTDVTRNRKGKPKRSFDEILELRPKPDLPRSFHLKKGMKVPKKFSFDYWLRKEKKEQDREKKLNFLMQGLAWSPRRPLTVAKKNFPDGPIDFSPWTIDPETGERVLKPLITEELAQLREAWDISRLFRQSHAVPNCIAAKNSQIVCCWFGGLTGFEGLCATHLAFAFRVGEATSRDQGRTSRKSRA</sequence>
<protein>
    <recommendedName>
        <fullName evidence="4">PUB domain-containing protein</fullName>
    </recommendedName>
</protein>
<name>A0A812LHD7_9DINO</name>
<evidence type="ECO:0008006" key="4">
    <source>
        <dbReference type="Google" id="ProtNLM"/>
    </source>
</evidence>
<feature type="compositionally biased region" description="Basic and acidic residues" evidence="1">
    <location>
        <begin position="45"/>
        <end position="59"/>
    </location>
</feature>
<dbReference type="SMART" id="SM00580">
    <property type="entry name" value="PUG"/>
    <property type="match status" value="1"/>
</dbReference>
<dbReference type="InterPro" id="IPR036339">
    <property type="entry name" value="PUB-like_dom_sf"/>
</dbReference>
<evidence type="ECO:0000256" key="1">
    <source>
        <dbReference type="SAM" id="MobiDB-lite"/>
    </source>
</evidence>
<evidence type="ECO:0000313" key="3">
    <source>
        <dbReference type="Proteomes" id="UP000601435"/>
    </source>
</evidence>
<reference evidence="2" key="1">
    <citation type="submission" date="2021-02" db="EMBL/GenBank/DDBJ databases">
        <authorList>
            <person name="Dougan E. K."/>
            <person name="Rhodes N."/>
            <person name="Thang M."/>
            <person name="Chan C."/>
        </authorList>
    </citation>
    <scope>NUCLEOTIDE SEQUENCE</scope>
</reference>
<dbReference type="Proteomes" id="UP000601435">
    <property type="component" value="Unassembled WGS sequence"/>
</dbReference>
<feature type="region of interest" description="Disordered" evidence="1">
    <location>
        <begin position="32"/>
        <end position="101"/>
    </location>
</feature>
<dbReference type="OrthoDB" id="336240at2759"/>
<dbReference type="EMBL" id="CAJNJA010008853">
    <property type="protein sequence ID" value="CAE7241099.1"/>
    <property type="molecule type" value="Genomic_DNA"/>
</dbReference>
<organism evidence="2 3">
    <name type="scientific">Symbiodinium necroappetens</name>
    <dbReference type="NCBI Taxonomy" id="1628268"/>
    <lineage>
        <taxon>Eukaryota</taxon>
        <taxon>Sar</taxon>
        <taxon>Alveolata</taxon>
        <taxon>Dinophyceae</taxon>
        <taxon>Suessiales</taxon>
        <taxon>Symbiodiniaceae</taxon>
        <taxon>Symbiodinium</taxon>
    </lineage>
</organism>
<dbReference type="SUPFAM" id="SSF143503">
    <property type="entry name" value="PUG domain-like"/>
    <property type="match status" value="1"/>
</dbReference>
<comment type="caution">
    <text evidence="2">The sequence shown here is derived from an EMBL/GenBank/DDBJ whole genome shotgun (WGS) entry which is preliminary data.</text>
</comment>
<dbReference type="Gene3D" id="1.20.58.2190">
    <property type="match status" value="1"/>
</dbReference>
<gene>
    <name evidence="2" type="ORF">SNEC2469_LOCUS4360</name>
</gene>